<dbReference type="PANTHER" id="PTHR47199:SF2">
    <property type="entry name" value="PHOTOSYSTEM II STABILITY_ASSEMBLY FACTOR HCF136, CHLOROPLASTIC"/>
    <property type="match status" value="1"/>
</dbReference>
<dbReference type="Gene3D" id="2.130.10.10">
    <property type="entry name" value="YVTN repeat-like/Quinoprotein amine dehydrogenase"/>
    <property type="match status" value="2"/>
</dbReference>
<accession>A0A7X0UCL1</accession>
<reference evidence="1 2" key="1">
    <citation type="submission" date="2020-08" db="EMBL/GenBank/DDBJ databases">
        <title>Functional genomics of gut bacteria from endangered species of beetles.</title>
        <authorList>
            <person name="Carlos-Shanley C."/>
        </authorList>
    </citation>
    <scope>NUCLEOTIDE SEQUENCE [LARGE SCALE GENOMIC DNA]</scope>
    <source>
        <strain evidence="1 2">S00198</strain>
    </source>
</reference>
<dbReference type="SUPFAM" id="SSF110296">
    <property type="entry name" value="Oligoxyloglucan reducing end-specific cellobiohydrolase"/>
    <property type="match status" value="1"/>
</dbReference>
<organism evidence="1 2">
    <name type="scientific">Acidovorax soli</name>
    <dbReference type="NCBI Taxonomy" id="592050"/>
    <lineage>
        <taxon>Bacteria</taxon>
        <taxon>Pseudomonadati</taxon>
        <taxon>Pseudomonadota</taxon>
        <taxon>Betaproteobacteria</taxon>
        <taxon>Burkholderiales</taxon>
        <taxon>Comamonadaceae</taxon>
        <taxon>Acidovorax</taxon>
    </lineage>
</organism>
<dbReference type="Proteomes" id="UP000575083">
    <property type="component" value="Unassembled WGS sequence"/>
</dbReference>
<dbReference type="AlphaFoldDB" id="A0A7X0UCL1"/>
<name>A0A7X0UCL1_9BURK</name>
<dbReference type="PROSITE" id="PS51318">
    <property type="entry name" value="TAT"/>
    <property type="match status" value="1"/>
</dbReference>
<dbReference type="EMBL" id="JACHLK010000020">
    <property type="protein sequence ID" value="MBB6563522.1"/>
    <property type="molecule type" value="Genomic_DNA"/>
</dbReference>
<dbReference type="PANTHER" id="PTHR47199">
    <property type="entry name" value="PHOTOSYSTEM II STABILITY/ASSEMBLY FACTOR HCF136, CHLOROPLASTIC"/>
    <property type="match status" value="1"/>
</dbReference>
<protein>
    <submittedName>
        <fullName evidence="1">Photosystem II stability/assembly factor-like uncharacterized protein</fullName>
    </submittedName>
</protein>
<dbReference type="RefSeq" id="WP_311773876.1">
    <property type="nucleotide sequence ID" value="NZ_JACHLK010000020.1"/>
</dbReference>
<gene>
    <name evidence="1" type="ORF">HNP48_006242</name>
</gene>
<keyword evidence="2" id="KW-1185">Reference proteome</keyword>
<comment type="caution">
    <text evidence="1">The sequence shown here is derived from an EMBL/GenBank/DDBJ whole genome shotgun (WGS) entry which is preliminary data.</text>
</comment>
<dbReference type="InterPro" id="IPR015943">
    <property type="entry name" value="WD40/YVTN_repeat-like_dom_sf"/>
</dbReference>
<evidence type="ECO:0000313" key="1">
    <source>
        <dbReference type="EMBL" id="MBB6563522.1"/>
    </source>
</evidence>
<proteinExistence type="predicted"/>
<dbReference type="InterPro" id="IPR006311">
    <property type="entry name" value="TAT_signal"/>
</dbReference>
<sequence>MDAVGMGRRAVLLGTLGTALLPTAAPADERVARALGLPAVKVARPTQAVLQAVTRAGKRLVAVGERGLVIYSDDAGQSWAQARVPVSCTLTALCFADAQRGWAVGSMGVVLATEDGGASWRKCLDGLAAARLALQAAQAQLQASPPGSEAMAQGNLLVEDAQRLVAEGADKPLLDIALGADGALWAVGAYGLAFSSTDGGSEWQSQMHRLPNPDGLSYYGLAHRKGEQVLFGEQGLVLGRSTGGANGNFAALTSPSNGSLFGALALREGPLLVLGLRGRLWRSAEPGDAWMAVQTPVDASLVAGTQLADGSVLLAGAAGQALHSRDGGQRFQPLSLPQRFPFTGVAEADDGSVLLVGMRGLLRLAPADLKAATSSSPSPSSRKSPV</sequence>
<evidence type="ECO:0000313" key="2">
    <source>
        <dbReference type="Proteomes" id="UP000575083"/>
    </source>
</evidence>